<dbReference type="Pfam" id="PF08281">
    <property type="entry name" value="Sigma70_r4_2"/>
    <property type="match status" value="1"/>
</dbReference>
<keyword evidence="10" id="KW-1185">Reference proteome</keyword>
<evidence type="ECO:0000259" key="7">
    <source>
        <dbReference type="Pfam" id="PF04542"/>
    </source>
</evidence>
<evidence type="ECO:0000256" key="5">
    <source>
        <dbReference type="ARBA" id="ARBA00023163"/>
    </source>
</evidence>
<name>A0A328AQH9_9CAUL</name>
<dbReference type="CDD" id="cd06171">
    <property type="entry name" value="Sigma70_r4"/>
    <property type="match status" value="1"/>
</dbReference>
<evidence type="ECO:0000256" key="6">
    <source>
        <dbReference type="RuleBase" id="RU000716"/>
    </source>
</evidence>
<protein>
    <recommendedName>
        <fullName evidence="6">RNA polymerase sigma factor</fullName>
    </recommendedName>
</protein>
<dbReference type="GO" id="GO:0006352">
    <property type="term" value="P:DNA-templated transcription initiation"/>
    <property type="evidence" value="ECO:0007669"/>
    <property type="project" value="InterPro"/>
</dbReference>
<sequence>MKLEGLDEALVAAAQAGSSEAFSRLVDRHQQAVRAFLRRACGDWALADDLAQETFLAAWPRIDRLKAGASVRAWFCGIAYRKHLTVRRSAARDRLRDTAWEEGRESAQDAAPADKIALERAMADLPADQRACVALCLAADFSHAEAADALGLPLGTVKSHVARGRARLLQALGVQDEPC</sequence>
<accession>A0A328AQH9</accession>
<evidence type="ECO:0000313" key="9">
    <source>
        <dbReference type="EMBL" id="RAK55168.1"/>
    </source>
</evidence>
<evidence type="ECO:0000256" key="2">
    <source>
        <dbReference type="ARBA" id="ARBA00023015"/>
    </source>
</evidence>
<dbReference type="InterPro" id="IPR000838">
    <property type="entry name" value="RNA_pol_sigma70_ECF_CS"/>
</dbReference>
<dbReference type="InterPro" id="IPR014284">
    <property type="entry name" value="RNA_pol_sigma-70_dom"/>
</dbReference>
<feature type="domain" description="RNA polymerase sigma-70 region 2" evidence="7">
    <location>
        <begin position="25"/>
        <end position="92"/>
    </location>
</feature>
<dbReference type="InterPro" id="IPR013249">
    <property type="entry name" value="RNA_pol_sigma70_r4_t2"/>
</dbReference>
<dbReference type="SUPFAM" id="SSF88946">
    <property type="entry name" value="Sigma2 domain of RNA polymerase sigma factors"/>
    <property type="match status" value="1"/>
</dbReference>
<dbReference type="OrthoDB" id="9784272at2"/>
<evidence type="ECO:0000313" key="10">
    <source>
        <dbReference type="Proteomes" id="UP000249254"/>
    </source>
</evidence>
<dbReference type="AlphaFoldDB" id="A0A328AQH9"/>
<dbReference type="Pfam" id="PF04542">
    <property type="entry name" value="Sigma70_r2"/>
    <property type="match status" value="1"/>
</dbReference>
<dbReference type="PROSITE" id="PS01063">
    <property type="entry name" value="SIGMA70_ECF"/>
    <property type="match status" value="1"/>
</dbReference>
<dbReference type="RefSeq" id="WP_111528916.1">
    <property type="nucleotide sequence ID" value="NZ_JBHRSG010000003.1"/>
</dbReference>
<dbReference type="GO" id="GO:0016987">
    <property type="term" value="F:sigma factor activity"/>
    <property type="evidence" value="ECO:0007669"/>
    <property type="project" value="UniProtKB-KW"/>
</dbReference>
<evidence type="ECO:0000256" key="3">
    <source>
        <dbReference type="ARBA" id="ARBA00023082"/>
    </source>
</evidence>
<dbReference type="NCBIfam" id="TIGR02937">
    <property type="entry name" value="sigma70-ECF"/>
    <property type="match status" value="1"/>
</dbReference>
<gene>
    <name evidence="9" type="ORF">DJ017_11875</name>
</gene>
<dbReference type="InterPro" id="IPR036388">
    <property type="entry name" value="WH-like_DNA-bd_sf"/>
</dbReference>
<dbReference type="SUPFAM" id="SSF88659">
    <property type="entry name" value="Sigma3 and sigma4 domains of RNA polymerase sigma factors"/>
    <property type="match status" value="1"/>
</dbReference>
<comment type="caution">
    <text evidence="9">The sequence shown here is derived from an EMBL/GenBank/DDBJ whole genome shotgun (WGS) entry which is preliminary data.</text>
</comment>
<evidence type="ECO:0000256" key="1">
    <source>
        <dbReference type="ARBA" id="ARBA00010641"/>
    </source>
</evidence>
<dbReference type="Gene3D" id="1.10.1740.10">
    <property type="match status" value="1"/>
</dbReference>
<proteinExistence type="inferred from homology"/>
<dbReference type="InterPro" id="IPR013325">
    <property type="entry name" value="RNA_pol_sigma_r2"/>
</dbReference>
<feature type="domain" description="RNA polymerase sigma factor 70 region 4 type 2" evidence="8">
    <location>
        <begin position="117"/>
        <end position="168"/>
    </location>
</feature>
<dbReference type="PANTHER" id="PTHR43133:SF25">
    <property type="entry name" value="RNA POLYMERASE SIGMA FACTOR RFAY-RELATED"/>
    <property type="match status" value="1"/>
</dbReference>
<keyword evidence="4 6" id="KW-0238">DNA-binding</keyword>
<dbReference type="PANTHER" id="PTHR43133">
    <property type="entry name" value="RNA POLYMERASE ECF-TYPE SIGMA FACTO"/>
    <property type="match status" value="1"/>
</dbReference>
<dbReference type="InterPro" id="IPR013324">
    <property type="entry name" value="RNA_pol_sigma_r3/r4-like"/>
</dbReference>
<dbReference type="EMBL" id="QFYQ01000001">
    <property type="protein sequence ID" value="RAK55168.1"/>
    <property type="molecule type" value="Genomic_DNA"/>
</dbReference>
<dbReference type="GO" id="GO:0003677">
    <property type="term" value="F:DNA binding"/>
    <property type="evidence" value="ECO:0007669"/>
    <property type="project" value="UniProtKB-KW"/>
</dbReference>
<dbReference type="Proteomes" id="UP000249254">
    <property type="component" value="Unassembled WGS sequence"/>
</dbReference>
<reference evidence="10" key="1">
    <citation type="submission" date="2018-05" db="EMBL/GenBank/DDBJ databases">
        <authorList>
            <person name="Li X."/>
        </authorList>
    </citation>
    <scope>NUCLEOTIDE SEQUENCE [LARGE SCALE GENOMIC DNA]</scope>
    <source>
        <strain evidence="10">LX32</strain>
    </source>
</reference>
<keyword evidence="2 6" id="KW-0805">Transcription regulation</keyword>
<dbReference type="Gene3D" id="1.10.10.10">
    <property type="entry name" value="Winged helix-like DNA-binding domain superfamily/Winged helix DNA-binding domain"/>
    <property type="match status" value="1"/>
</dbReference>
<organism evidence="9 10">
    <name type="scientific">Phenylobacterium soli</name>
    <dbReference type="NCBI Taxonomy" id="2170551"/>
    <lineage>
        <taxon>Bacteria</taxon>
        <taxon>Pseudomonadati</taxon>
        <taxon>Pseudomonadota</taxon>
        <taxon>Alphaproteobacteria</taxon>
        <taxon>Caulobacterales</taxon>
        <taxon>Caulobacteraceae</taxon>
        <taxon>Phenylobacterium</taxon>
    </lineage>
</organism>
<dbReference type="InterPro" id="IPR039425">
    <property type="entry name" value="RNA_pol_sigma-70-like"/>
</dbReference>
<evidence type="ECO:0000259" key="8">
    <source>
        <dbReference type="Pfam" id="PF08281"/>
    </source>
</evidence>
<evidence type="ECO:0000256" key="4">
    <source>
        <dbReference type="ARBA" id="ARBA00023125"/>
    </source>
</evidence>
<keyword evidence="3 6" id="KW-0731">Sigma factor</keyword>
<keyword evidence="5 6" id="KW-0804">Transcription</keyword>
<comment type="similarity">
    <text evidence="1 6">Belongs to the sigma-70 factor family. ECF subfamily.</text>
</comment>
<dbReference type="InterPro" id="IPR007627">
    <property type="entry name" value="RNA_pol_sigma70_r2"/>
</dbReference>